<proteinExistence type="predicted"/>
<dbReference type="EMBL" id="AAARIE010000045">
    <property type="protein sequence ID" value="EAE2661584.1"/>
    <property type="molecule type" value="Genomic_DNA"/>
</dbReference>
<evidence type="ECO:0000313" key="1">
    <source>
        <dbReference type="EMBL" id="EAE2661584.1"/>
    </source>
</evidence>
<protein>
    <submittedName>
        <fullName evidence="2">Uncharacterized protein</fullName>
    </submittedName>
</protein>
<evidence type="ECO:0000313" key="3">
    <source>
        <dbReference type="Proteomes" id="UP000383365"/>
    </source>
</evidence>
<accession>A0A6W6PHV7</accession>
<organism evidence="2">
    <name type="scientific">Listeria monocytogenes</name>
    <dbReference type="NCBI Taxonomy" id="1639"/>
    <lineage>
        <taxon>Bacteria</taxon>
        <taxon>Bacillati</taxon>
        <taxon>Bacillota</taxon>
        <taxon>Bacilli</taxon>
        <taxon>Bacillales</taxon>
        <taxon>Listeriaceae</taxon>
        <taxon>Listeria</taxon>
    </lineage>
</organism>
<reference evidence="2" key="1">
    <citation type="journal article" date="2018" name="Genome Biol.">
        <title>SKESA: strategic k-mer extension for scrupulous assemblies.</title>
        <authorList>
            <person name="Souvorov A."/>
            <person name="Agarwala R."/>
            <person name="Lipman D.J."/>
        </authorList>
    </citation>
    <scope>NUCLEOTIDE SEQUENCE</scope>
    <source>
        <strain evidence="2">Sam_6E72763A-D8B0-457C-9D97-08240C7357A7</strain>
    </source>
</reference>
<dbReference type="AlphaFoldDB" id="A0A6W6PHV7"/>
<reference evidence="2" key="3">
    <citation type="submission" date="2019-10" db="EMBL/GenBank/DDBJ databases">
        <authorList>
            <consortium name="NCBI Pathogen Detection Project"/>
        </authorList>
    </citation>
    <scope>NUCLEOTIDE SEQUENCE</scope>
    <source>
        <strain evidence="2">Sam_6E72763A-D8B0-457C-9D97-08240C7357A7</strain>
    </source>
</reference>
<dbReference type="EMBL" id="DAACNS010000009">
    <property type="protein sequence ID" value="HAA4787166.1"/>
    <property type="molecule type" value="Genomic_DNA"/>
</dbReference>
<comment type="caution">
    <text evidence="2">The sequence shown here is derived from an EMBL/GenBank/DDBJ whole genome shotgun (WGS) entry which is preliminary data.</text>
</comment>
<name>A0A6W6PHV7_LISMN</name>
<reference evidence="1 3" key="2">
    <citation type="submission" date="2019-03" db="EMBL/GenBank/DDBJ databases">
        <authorList>
            <person name="Ashton P.M."/>
            <person name="Dallman T."/>
            <person name="Nair S."/>
            <person name="De Pinna E."/>
            <person name="Peters T."/>
            <person name="Grant K."/>
        </authorList>
    </citation>
    <scope>NUCLEOTIDE SEQUENCE [LARGE SCALE GENOMIC DNA]</scope>
    <source>
        <strain evidence="1">RL15000161</strain>
    </source>
</reference>
<dbReference type="RefSeq" id="WP_064034191.1">
    <property type="nucleotide sequence ID" value="NZ_CP011345.1"/>
</dbReference>
<sequence length="73" mass="8068">MSKKAEIVGDLSSNEILTKKTHIVANKMTMNIDGWHADGIEGPAVVEIYITPVPEKSIPIGYREQAEIFKSNI</sequence>
<evidence type="ECO:0000313" key="2">
    <source>
        <dbReference type="EMBL" id="HAA4787166.1"/>
    </source>
</evidence>
<gene>
    <name evidence="1" type="ORF">E1V33_15595</name>
    <name evidence="2" type="ORF">GEU36_14085</name>
</gene>
<dbReference type="Proteomes" id="UP000383365">
    <property type="component" value="Unassembled WGS sequence"/>
</dbReference>